<name>A0A917PWX5_9BACI</name>
<feature type="chain" id="PRO_5038387125" evidence="6">
    <location>
        <begin position="21"/>
        <end position="333"/>
    </location>
</feature>
<dbReference type="GO" id="GO:0005886">
    <property type="term" value="C:plasma membrane"/>
    <property type="evidence" value="ECO:0007669"/>
    <property type="project" value="UniProtKB-SubCell"/>
</dbReference>
<organism evidence="8 9">
    <name type="scientific">Lentibacillus kapialis</name>
    <dbReference type="NCBI Taxonomy" id="340214"/>
    <lineage>
        <taxon>Bacteria</taxon>
        <taxon>Bacillati</taxon>
        <taxon>Bacillota</taxon>
        <taxon>Bacilli</taxon>
        <taxon>Bacillales</taxon>
        <taxon>Bacillaceae</taxon>
        <taxon>Lentibacillus</taxon>
    </lineage>
</organism>
<feature type="compositionally biased region" description="Acidic residues" evidence="5">
    <location>
        <begin position="28"/>
        <end position="37"/>
    </location>
</feature>
<dbReference type="PANTHER" id="PTHR30532">
    <property type="entry name" value="IRON III DICITRATE-BINDING PERIPLASMIC PROTEIN"/>
    <property type="match status" value="1"/>
</dbReference>
<proteinExistence type="inferred from homology"/>
<evidence type="ECO:0000256" key="2">
    <source>
        <dbReference type="ARBA" id="ARBA00008814"/>
    </source>
</evidence>
<evidence type="ECO:0000256" key="3">
    <source>
        <dbReference type="ARBA" id="ARBA00022448"/>
    </source>
</evidence>
<dbReference type="CDD" id="cd01146">
    <property type="entry name" value="FhuD"/>
    <property type="match status" value="1"/>
</dbReference>
<dbReference type="Proteomes" id="UP000658382">
    <property type="component" value="Unassembled WGS sequence"/>
</dbReference>
<protein>
    <submittedName>
        <fullName evidence="8">Ferrichrome ABC transporter substrate-binding protein</fullName>
    </submittedName>
</protein>
<feature type="region of interest" description="Disordered" evidence="5">
    <location>
        <begin position="22"/>
        <end position="54"/>
    </location>
</feature>
<evidence type="ECO:0000256" key="4">
    <source>
        <dbReference type="ARBA" id="ARBA00022729"/>
    </source>
</evidence>
<sequence length="333" mass="37185">MRKWLLLLSVIILALLTACGSESNEKDTESDDGDGESGSDRSVTIEDANGKQTIEGTPEDIVVLEWYNAEQLLSLGIQPAGVPNIDGFNNWMNIEEELTDSVEDAGTRQEPNLEAISRMDPDLIIAAQFRHGDILDRLKDIAPVVTFAPYSEEGSSDLYKELMNEFKTIAKITDKKQEAEQAITDLNDFYDEQKARLEDAGVKSKNYIATMAFSSQNSPVLRLYSDNSYPAAVMENLGFENAYHTDEPEQYGFTEVGLETLQKFQEENIHFFSVVQEDDNIFENQLKGNKVWENLSFVKEGNTHYLPGDTPVIGGVSSAKALTKQIVDTMVNE</sequence>
<gene>
    <name evidence="8" type="ORF">GCM10007063_20050</name>
</gene>
<dbReference type="Pfam" id="PF01497">
    <property type="entry name" value="Peripla_BP_2"/>
    <property type="match status" value="1"/>
</dbReference>
<keyword evidence="3" id="KW-0813">Transport</keyword>
<evidence type="ECO:0000256" key="6">
    <source>
        <dbReference type="SAM" id="SignalP"/>
    </source>
</evidence>
<accession>A0A917PWX5</accession>
<dbReference type="AlphaFoldDB" id="A0A917PWX5"/>
<dbReference type="PANTHER" id="PTHR30532:SF29">
    <property type="entry name" value="FE(3+) DICITRATE-BINDING PERIPLASMIC PROTEIN"/>
    <property type="match status" value="1"/>
</dbReference>
<dbReference type="EMBL" id="BMNQ01000026">
    <property type="protein sequence ID" value="GGJ97698.1"/>
    <property type="molecule type" value="Genomic_DNA"/>
</dbReference>
<dbReference type="SUPFAM" id="SSF53807">
    <property type="entry name" value="Helical backbone' metal receptor"/>
    <property type="match status" value="1"/>
</dbReference>
<dbReference type="RefSeq" id="WP_188632964.1">
    <property type="nucleotide sequence ID" value="NZ_BMNQ01000026.1"/>
</dbReference>
<evidence type="ECO:0000313" key="9">
    <source>
        <dbReference type="Proteomes" id="UP000658382"/>
    </source>
</evidence>
<dbReference type="InterPro" id="IPR051313">
    <property type="entry name" value="Bact_iron-sidero_bind"/>
</dbReference>
<dbReference type="GO" id="GO:0030288">
    <property type="term" value="C:outer membrane-bounded periplasmic space"/>
    <property type="evidence" value="ECO:0007669"/>
    <property type="project" value="TreeGrafter"/>
</dbReference>
<comment type="subcellular location">
    <subcellularLocation>
        <location evidence="1">Cell membrane</location>
        <topology evidence="1">Lipid-anchor</topology>
    </subcellularLocation>
</comment>
<keyword evidence="4 6" id="KW-0732">Signal</keyword>
<dbReference type="InterPro" id="IPR002491">
    <property type="entry name" value="ABC_transptr_periplasmic_BD"/>
</dbReference>
<reference evidence="8" key="2">
    <citation type="submission" date="2020-09" db="EMBL/GenBank/DDBJ databases">
        <authorList>
            <person name="Sun Q."/>
            <person name="Ohkuma M."/>
        </authorList>
    </citation>
    <scope>NUCLEOTIDE SEQUENCE</scope>
    <source>
        <strain evidence="8">JCM 12580</strain>
    </source>
</reference>
<dbReference type="Gene3D" id="3.40.50.1980">
    <property type="entry name" value="Nitrogenase molybdenum iron protein domain"/>
    <property type="match status" value="2"/>
</dbReference>
<comment type="caution">
    <text evidence="8">The sequence shown here is derived from an EMBL/GenBank/DDBJ whole genome shotgun (WGS) entry which is preliminary data.</text>
</comment>
<feature type="domain" description="Fe/B12 periplasmic-binding" evidence="7">
    <location>
        <begin position="60"/>
        <end position="333"/>
    </location>
</feature>
<feature type="signal peptide" evidence="6">
    <location>
        <begin position="1"/>
        <end position="20"/>
    </location>
</feature>
<dbReference type="PROSITE" id="PS51257">
    <property type="entry name" value="PROKAR_LIPOPROTEIN"/>
    <property type="match status" value="1"/>
</dbReference>
<reference evidence="8" key="1">
    <citation type="journal article" date="2014" name="Int. J. Syst. Evol. Microbiol.">
        <title>Complete genome sequence of Corynebacterium casei LMG S-19264T (=DSM 44701T), isolated from a smear-ripened cheese.</title>
        <authorList>
            <consortium name="US DOE Joint Genome Institute (JGI-PGF)"/>
            <person name="Walter F."/>
            <person name="Albersmeier A."/>
            <person name="Kalinowski J."/>
            <person name="Ruckert C."/>
        </authorList>
    </citation>
    <scope>NUCLEOTIDE SEQUENCE</scope>
    <source>
        <strain evidence="8">JCM 12580</strain>
    </source>
</reference>
<evidence type="ECO:0000313" key="8">
    <source>
        <dbReference type="EMBL" id="GGJ97698.1"/>
    </source>
</evidence>
<comment type="similarity">
    <text evidence="2">Belongs to the bacterial solute-binding protein 8 family.</text>
</comment>
<dbReference type="GO" id="GO:1901678">
    <property type="term" value="P:iron coordination entity transport"/>
    <property type="evidence" value="ECO:0007669"/>
    <property type="project" value="UniProtKB-ARBA"/>
</dbReference>
<keyword evidence="9" id="KW-1185">Reference proteome</keyword>
<dbReference type="PROSITE" id="PS50983">
    <property type="entry name" value="FE_B12_PBP"/>
    <property type="match status" value="1"/>
</dbReference>
<evidence type="ECO:0000256" key="5">
    <source>
        <dbReference type="SAM" id="MobiDB-lite"/>
    </source>
</evidence>
<evidence type="ECO:0000256" key="1">
    <source>
        <dbReference type="ARBA" id="ARBA00004193"/>
    </source>
</evidence>
<evidence type="ECO:0000259" key="7">
    <source>
        <dbReference type="PROSITE" id="PS50983"/>
    </source>
</evidence>